<dbReference type="AlphaFoldDB" id="A0AAW1V0T0"/>
<dbReference type="InterPro" id="IPR036116">
    <property type="entry name" value="FN3_sf"/>
</dbReference>
<comment type="caution">
    <text evidence="10">The sequence shown here is derived from an EMBL/GenBank/DDBJ whole genome shotgun (WGS) entry which is preliminary data.</text>
</comment>
<keyword evidence="2" id="KW-0964">Secreted</keyword>
<feature type="domain" description="Neuron-derived neurotrophic factor first Fn(III)" evidence="8">
    <location>
        <begin position="173"/>
        <end position="285"/>
    </location>
</feature>
<dbReference type="SUPFAM" id="SSF49265">
    <property type="entry name" value="Fibronectin type III"/>
    <property type="match status" value="1"/>
</dbReference>
<reference evidence="10 11" key="1">
    <citation type="submission" date="2023-03" db="EMBL/GenBank/DDBJ databases">
        <title>Genome insight into feeding habits of ladybird beetles.</title>
        <authorList>
            <person name="Li H.-S."/>
            <person name="Huang Y.-H."/>
            <person name="Pang H."/>
        </authorList>
    </citation>
    <scope>NUCLEOTIDE SEQUENCE [LARGE SCALE GENOMIC DNA]</scope>
    <source>
        <strain evidence="10">SYSU_2023b</strain>
        <tissue evidence="10">Whole body</tissue>
    </source>
</reference>
<sequence length="532" mass="61158">MLLQYLRKKYILILLHLLVLSIEGHRKSKKARDLQISPPHYDIYPSDRLPSDIQITKYILKGSEKRFSYWSTLVNGTISVSVVPCASLIQWNFSYDDDNKSGRNDMERILTNNFTTKSFPSQHGLYSLTLKVLENDTYVNIYISTEFGGPQALRSVYSENFRLFEKGRKKSASLKWSPSQVDPQSTDYCLVISTKRKFDSLCAAQASRLELPPPQNQNYLQKPNQSITKWMPLLNKSIDLADPKIACMGRKTHYSFSNLKEGQMYHYNLFALNKQSNLTYLYGSISRIFKSQTKPLSLRNGFGRANFRGLGDRAVFRYKIGRDVKDDLDLFIIPCGGPVDVKIMLKGQVVLASRRIEGFRKLTLKNPKRGMRYLIKIFTNRKEGISRRTSAVEIYVNRALSRIPIITQPKLEEYISMRECHNVTIGWILVPDSRNLNYCVEVKEGRLKDIDDYRISNQCGLANRLRKSVNFVTKHCGSISQGNGKVYTYRIRELKPGRNYIVQVTVKKPEGKASLSYDLLQVSTKKCGKQLE</sequence>
<feature type="signal peptide" evidence="7">
    <location>
        <begin position="1"/>
        <end position="24"/>
    </location>
</feature>
<dbReference type="Proteomes" id="UP001431783">
    <property type="component" value="Unassembled WGS sequence"/>
</dbReference>
<protein>
    <recommendedName>
        <fullName evidence="6">Protein NDNF</fullName>
    </recommendedName>
</protein>
<keyword evidence="5" id="KW-0325">Glycoprotein</keyword>
<dbReference type="PANTHER" id="PTHR14619:SF3">
    <property type="entry name" value="PROTEIN NDNF"/>
    <property type="match status" value="1"/>
</dbReference>
<feature type="chain" id="PRO_5043946101" description="Protein NDNF" evidence="7">
    <location>
        <begin position="25"/>
        <end position="532"/>
    </location>
</feature>
<keyword evidence="11" id="KW-1185">Reference proteome</keyword>
<evidence type="ECO:0000259" key="9">
    <source>
        <dbReference type="Pfam" id="PF19433"/>
    </source>
</evidence>
<dbReference type="InterPro" id="IPR055271">
    <property type="entry name" value="NDNF_Fn(III)_1"/>
</dbReference>
<evidence type="ECO:0000256" key="4">
    <source>
        <dbReference type="ARBA" id="ARBA00022737"/>
    </source>
</evidence>
<accession>A0AAW1V0T0</accession>
<dbReference type="EMBL" id="JARQZJ010000095">
    <property type="protein sequence ID" value="KAK9885449.1"/>
    <property type="molecule type" value="Genomic_DNA"/>
</dbReference>
<gene>
    <name evidence="10" type="ORF">WA026_010945</name>
</gene>
<keyword evidence="4" id="KW-0677">Repeat</keyword>
<organism evidence="10 11">
    <name type="scientific">Henosepilachna vigintioctopunctata</name>
    <dbReference type="NCBI Taxonomy" id="420089"/>
    <lineage>
        <taxon>Eukaryota</taxon>
        <taxon>Metazoa</taxon>
        <taxon>Ecdysozoa</taxon>
        <taxon>Arthropoda</taxon>
        <taxon>Hexapoda</taxon>
        <taxon>Insecta</taxon>
        <taxon>Pterygota</taxon>
        <taxon>Neoptera</taxon>
        <taxon>Endopterygota</taxon>
        <taxon>Coleoptera</taxon>
        <taxon>Polyphaga</taxon>
        <taxon>Cucujiformia</taxon>
        <taxon>Coccinelloidea</taxon>
        <taxon>Coccinellidae</taxon>
        <taxon>Epilachninae</taxon>
        <taxon>Epilachnini</taxon>
        <taxon>Henosepilachna</taxon>
    </lineage>
</organism>
<dbReference type="GO" id="GO:0005576">
    <property type="term" value="C:extracellular region"/>
    <property type="evidence" value="ECO:0007669"/>
    <property type="project" value="UniProtKB-SubCell"/>
</dbReference>
<evidence type="ECO:0000256" key="3">
    <source>
        <dbReference type="ARBA" id="ARBA00022729"/>
    </source>
</evidence>
<evidence type="ECO:0000256" key="1">
    <source>
        <dbReference type="ARBA" id="ARBA00004613"/>
    </source>
</evidence>
<evidence type="ECO:0000256" key="6">
    <source>
        <dbReference type="ARBA" id="ARBA00024096"/>
    </source>
</evidence>
<evidence type="ECO:0000313" key="10">
    <source>
        <dbReference type="EMBL" id="KAK9885449.1"/>
    </source>
</evidence>
<keyword evidence="3 7" id="KW-0732">Signal</keyword>
<evidence type="ECO:0000259" key="8">
    <source>
        <dbReference type="Pfam" id="PF10179"/>
    </source>
</evidence>
<dbReference type="Pfam" id="PF10179">
    <property type="entry name" value="NDNF"/>
    <property type="match status" value="1"/>
</dbReference>
<feature type="domain" description="Protein NDNF C-terminal" evidence="9">
    <location>
        <begin position="350"/>
        <end position="526"/>
    </location>
</feature>
<evidence type="ECO:0000313" key="11">
    <source>
        <dbReference type="Proteomes" id="UP001431783"/>
    </source>
</evidence>
<comment type="subcellular location">
    <subcellularLocation>
        <location evidence="1">Secreted</location>
    </subcellularLocation>
</comment>
<dbReference type="PANTHER" id="PTHR14619">
    <property type="entry name" value="NEURON-DERIVED NEUROTROPHIC FACTOR"/>
    <property type="match status" value="1"/>
</dbReference>
<name>A0AAW1V0T0_9CUCU</name>
<dbReference type="InterPro" id="IPR019326">
    <property type="entry name" value="NDNF"/>
</dbReference>
<evidence type="ECO:0000256" key="7">
    <source>
        <dbReference type="SAM" id="SignalP"/>
    </source>
</evidence>
<proteinExistence type="predicted"/>
<dbReference type="Pfam" id="PF19433">
    <property type="entry name" value="NDNF_C"/>
    <property type="match status" value="1"/>
</dbReference>
<dbReference type="InterPro" id="IPR045805">
    <property type="entry name" value="NDNF_C"/>
</dbReference>
<evidence type="ECO:0000256" key="2">
    <source>
        <dbReference type="ARBA" id="ARBA00022525"/>
    </source>
</evidence>
<evidence type="ECO:0000256" key="5">
    <source>
        <dbReference type="ARBA" id="ARBA00023180"/>
    </source>
</evidence>